<reference evidence="1 2" key="1">
    <citation type="submission" date="2019-12" db="EMBL/GenBank/DDBJ databases">
        <title>Genomic-based taxomic classification of the family Erythrobacteraceae.</title>
        <authorList>
            <person name="Xu L."/>
        </authorList>
    </citation>
    <scope>NUCLEOTIDE SEQUENCE [LARGE SCALE GENOMIC DNA]</scope>
    <source>
        <strain evidence="1 2">KEMB 9005-328</strain>
    </source>
</reference>
<dbReference type="EMBL" id="WTYA01000011">
    <property type="protein sequence ID" value="MXP29825.1"/>
    <property type="molecule type" value="Genomic_DNA"/>
</dbReference>
<dbReference type="RefSeq" id="WP_160754122.1">
    <property type="nucleotide sequence ID" value="NZ_WTYA01000011.1"/>
</dbReference>
<gene>
    <name evidence="1" type="ORF">GRI58_13505</name>
</gene>
<accession>A0A845ALS3</accession>
<proteinExistence type="predicted"/>
<name>A0A845ALS3_9SPHN</name>
<keyword evidence="2" id="KW-1185">Reference proteome</keyword>
<comment type="caution">
    <text evidence="1">The sequence shown here is derived from an EMBL/GenBank/DDBJ whole genome shotgun (WGS) entry which is preliminary data.</text>
</comment>
<evidence type="ECO:0000313" key="1">
    <source>
        <dbReference type="EMBL" id="MXP29825.1"/>
    </source>
</evidence>
<dbReference type="OrthoDB" id="6696050at2"/>
<evidence type="ECO:0000313" key="2">
    <source>
        <dbReference type="Proteomes" id="UP000439780"/>
    </source>
</evidence>
<sequence length="47" mass="5414">MNERHVGHLYIDQIERRSRRRVLGCKGRMRLAMMHKSQTSGSVGGMS</sequence>
<organism evidence="1 2">
    <name type="scientific">Qipengyuania algicida</name>
    <dbReference type="NCBI Taxonomy" id="1836209"/>
    <lineage>
        <taxon>Bacteria</taxon>
        <taxon>Pseudomonadati</taxon>
        <taxon>Pseudomonadota</taxon>
        <taxon>Alphaproteobacteria</taxon>
        <taxon>Sphingomonadales</taxon>
        <taxon>Erythrobacteraceae</taxon>
        <taxon>Qipengyuania</taxon>
    </lineage>
</organism>
<protein>
    <submittedName>
        <fullName evidence="1">Uncharacterized protein</fullName>
    </submittedName>
</protein>
<dbReference type="Proteomes" id="UP000439780">
    <property type="component" value="Unassembled WGS sequence"/>
</dbReference>
<dbReference type="AlphaFoldDB" id="A0A845ALS3"/>